<protein>
    <recommendedName>
        <fullName evidence="3">Iron ABC transporter substrate-binding protein</fullName>
    </recommendedName>
</protein>
<dbReference type="InterPro" id="IPR026045">
    <property type="entry name" value="Ferric-bd"/>
</dbReference>
<dbReference type="SUPFAM" id="SSF53850">
    <property type="entry name" value="Periplasmic binding protein-like II"/>
    <property type="match status" value="1"/>
</dbReference>
<organism evidence="2">
    <name type="scientific">marine metagenome</name>
    <dbReference type="NCBI Taxonomy" id="408172"/>
    <lineage>
        <taxon>unclassified sequences</taxon>
        <taxon>metagenomes</taxon>
        <taxon>ecological metagenomes</taxon>
    </lineage>
</organism>
<dbReference type="Pfam" id="PF13343">
    <property type="entry name" value="SBP_bac_6"/>
    <property type="match status" value="1"/>
</dbReference>
<reference evidence="2" key="1">
    <citation type="submission" date="2018-05" db="EMBL/GenBank/DDBJ databases">
        <authorList>
            <person name="Lanie J.A."/>
            <person name="Ng W.-L."/>
            <person name="Kazmierczak K.M."/>
            <person name="Andrzejewski T.M."/>
            <person name="Davidsen T.M."/>
            <person name="Wayne K.J."/>
            <person name="Tettelin H."/>
            <person name="Glass J.I."/>
            <person name="Rusch D."/>
            <person name="Podicherti R."/>
            <person name="Tsui H.-C.T."/>
            <person name="Winkler M.E."/>
        </authorList>
    </citation>
    <scope>NUCLEOTIDE SEQUENCE</scope>
</reference>
<name>A0A381NXM4_9ZZZZ</name>
<proteinExistence type="predicted"/>
<dbReference type="PANTHER" id="PTHR30006">
    <property type="entry name" value="THIAMINE-BINDING PERIPLASMIC PROTEIN-RELATED"/>
    <property type="match status" value="1"/>
</dbReference>
<sequence>VTKHLFPLLVTLSVVIGACGGADRLQIDGLAADINPDECVDDADAEVTIYSGRKENLIEPVLSAFTCATGIKVQVRWGSSTQLALLIDEEGDRSPADVFLSQSPGPVGFLESKGLLGTISDDILGLVSDQNRSTNGSWVGFSGRKRVLVHNVDLVAEDELPASVFELTDEKWEGKVAIPGTNGSFMDWFTVFRDQYGTDVATKWLNDMVANGARYYPNNRSIVEAAGRGEIEMGLVNHYYNYQEVAASGDDHRARNHDLDDNDIGSLLIITAATVLDSAGNSNEANELLTYLLSAPVQSYFTNQTLEYPLAAGVEPNAALSPLTALQIGSVNFDALGGGFDETARIIEASGIQNQ</sequence>
<feature type="non-terminal residue" evidence="2">
    <location>
        <position position="1"/>
    </location>
</feature>
<evidence type="ECO:0008006" key="3">
    <source>
        <dbReference type="Google" id="ProtNLM"/>
    </source>
</evidence>
<dbReference type="PANTHER" id="PTHR30006:SF24">
    <property type="entry name" value="SLL0237 PROTEIN"/>
    <property type="match status" value="1"/>
</dbReference>
<dbReference type="Gene3D" id="3.40.190.10">
    <property type="entry name" value="Periplasmic binding protein-like II"/>
    <property type="match status" value="2"/>
</dbReference>
<dbReference type="PIRSF" id="PIRSF002825">
    <property type="entry name" value="CfbpA"/>
    <property type="match status" value="1"/>
</dbReference>
<gene>
    <name evidence="2" type="ORF">METZ01_LOCUS12031</name>
</gene>
<evidence type="ECO:0000313" key="2">
    <source>
        <dbReference type="EMBL" id="SUZ59177.1"/>
    </source>
</evidence>
<dbReference type="AlphaFoldDB" id="A0A381NXM4"/>
<dbReference type="EMBL" id="UINC01000666">
    <property type="protein sequence ID" value="SUZ59177.1"/>
    <property type="molecule type" value="Genomic_DNA"/>
</dbReference>
<keyword evidence="1" id="KW-0732">Signal</keyword>
<evidence type="ECO:0000256" key="1">
    <source>
        <dbReference type="ARBA" id="ARBA00022729"/>
    </source>
</evidence>
<accession>A0A381NXM4</accession>